<name>A0A7T4N9H3_9BURK</name>
<dbReference type="KEGG" id="pgis:I6I06_18285"/>
<feature type="signal peptide" evidence="2">
    <location>
        <begin position="1"/>
        <end position="21"/>
    </location>
</feature>
<evidence type="ECO:0000313" key="4">
    <source>
        <dbReference type="Proteomes" id="UP000595610"/>
    </source>
</evidence>
<feature type="chain" id="PRO_5032921048" evidence="2">
    <location>
        <begin position="22"/>
        <end position="109"/>
    </location>
</feature>
<reference evidence="3 4" key="1">
    <citation type="submission" date="2020-12" db="EMBL/GenBank/DDBJ databases">
        <title>FDA dAtabase for Regulatory Grade micrObial Sequences (FDA-ARGOS): Supporting development and validation of Infectious Disease Dx tests.</title>
        <authorList>
            <person name="Nelson B."/>
            <person name="Plummer A."/>
            <person name="Tallon L."/>
            <person name="Sadzewicz L."/>
            <person name="Zhao X."/>
            <person name="Boylan J."/>
            <person name="Ott S."/>
            <person name="Bowen H."/>
            <person name="Vavikolanu K."/>
            <person name="Mehta A."/>
            <person name="Aluvathingal J."/>
            <person name="Nadendla S."/>
            <person name="Myers T."/>
            <person name="Yan Y."/>
            <person name="Sichtig H."/>
        </authorList>
    </citation>
    <scope>NUCLEOTIDE SEQUENCE [LARGE SCALE GENOMIC DNA]</scope>
    <source>
        <strain evidence="3 4">FDAARGOS_1049</strain>
    </source>
</reference>
<feature type="region of interest" description="Disordered" evidence="1">
    <location>
        <begin position="32"/>
        <end position="109"/>
    </location>
</feature>
<evidence type="ECO:0000256" key="1">
    <source>
        <dbReference type="SAM" id="MobiDB-lite"/>
    </source>
</evidence>
<dbReference type="Proteomes" id="UP000595610">
    <property type="component" value="Chromosome 2"/>
</dbReference>
<feature type="compositionally biased region" description="Polar residues" evidence="1">
    <location>
        <begin position="72"/>
        <end position="98"/>
    </location>
</feature>
<proteinExistence type="predicted"/>
<dbReference type="AlphaFoldDB" id="A0A7T4N9H3"/>
<sequence>MKPITRLFFASALATALSAMAYGQAVNVAGGIAKPGASTGSTKTLNEAGYGSPGDTRTDAGTAIGVGAAGNGPTTPRSHSAKTNGLNKGTNSGANSDVNGRPGGLRNDH</sequence>
<gene>
    <name evidence="3" type="ORF">I6I06_18285</name>
</gene>
<organism evidence="3 4">
    <name type="scientific">Paraburkholderia ginsengisoli</name>
    <dbReference type="NCBI Taxonomy" id="311231"/>
    <lineage>
        <taxon>Bacteria</taxon>
        <taxon>Pseudomonadati</taxon>
        <taxon>Pseudomonadota</taxon>
        <taxon>Betaproteobacteria</taxon>
        <taxon>Burkholderiales</taxon>
        <taxon>Burkholderiaceae</taxon>
        <taxon>Paraburkholderia</taxon>
    </lineage>
</organism>
<evidence type="ECO:0000256" key="2">
    <source>
        <dbReference type="SAM" id="SignalP"/>
    </source>
</evidence>
<evidence type="ECO:0000313" key="3">
    <source>
        <dbReference type="EMBL" id="QQC67690.1"/>
    </source>
</evidence>
<protein>
    <submittedName>
        <fullName evidence="3">Uncharacterized protein</fullName>
    </submittedName>
</protein>
<accession>A0A7T4N9H3</accession>
<dbReference type="EMBL" id="CP066076">
    <property type="protein sequence ID" value="QQC67690.1"/>
    <property type="molecule type" value="Genomic_DNA"/>
</dbReference>
<keyword evidence="4" id="KW-1185">Reference proteome</keyword>
<keyword evidence="2" id="KW-0732">Signal</keyword>